<evidence type="ECO:0000313" key="2">
    <source>
        <dbReference type="Proteomes" id="UP000195128"/>
    </source>
</evidence>
<dbReference type="EMBL" id="MTSA01000019">
    <property type="protein sequence ID" value="OUM05336.1"/>
    <property type="molecule type" value="Genomic_DNA"/>
</dbReference>
<comment type="caution">
    <text evidence="1">The sequence shown here is derived from an EMBL/GenBank/DDBJ whole genome shotgun (WGS) entry which is preliminary data.</text>
</comment>
<evidence type="ECO:0000313" key="1">
    <source>
        <dbReference type="EMBL" id="OUM05336.1"/>
    </source>
</evidence>
<dbReference type="RefSeq" id="WP_084919546.1">
    <property type="nucleotide sequence ID" value="NZ_MTSA01000019.1"/>
</dbReference>
<organism evidence="1 2">
    <name type="scientific">Pseudomonas syringae</name>
    <dbReference type="NCBI Taxonomy" id="317"/>
    <lineage>
        <taxon>Bacteria</taxon>
        <taxon>Pseudomonadati</taxon>
        <taxon>Pseudomonadota</taxon>
        <taxon>Gammaproteobacteria</taxon>
        <taxon>Pseudomonadales</taxon>
        <taxon>Pseudomonadaceae</taxon>
        <taxon>Pseudomonas</taxon>
    </lineage>
</organism>
<proteinExistence type="predicted"/>
<protein>
    <submittedName>
        <fullName evidence="1">Uncharacterized protein</fullName>
    </submittedName>
</protein>
<dbReference type="AlphaFoldDB" id="A0A244ELI3"/>
<reference evidence="1 2" key="1">
    <citation type="submission" date="2017-01" db="EMBL/GenBank/DDBJ databases">
        <authorList>
            <person name="Mah S.A."/>
            <person name="Swanson W.J."/>
            <person name="Moy G.W."/>
            <person name="Vacquier V.D."/>
        </authorList>
    </citation>
    <scope>NUCLEOTIDE SEQUENCE [LARGE SCALE GENOMIC DNA]</scope>
    <source>
        <strain evidence="1">PDD-32b-74</strain>
    </source>
</reference>
<sequence>MDSSSQANALSDARIEIARISDSSNEQILAQQTAYAAGYIRCAQDQMLISADQWVILLAEIEAEKQSWRGRQAALQK</sequence>
<dbReference type="Proteomes" id="UP000195128">
    <property type="component" value="Unassembled WGS sequence"/>
</dbReference>
<accession>A0A244ELI3</accession>
<name>A0A244ELI3_PSESX</name>
<gene>
    <name evidence="1" type="ORF">BW686_21825</name>
</gene>